<gene>
    <name evidence="1" type="ORF">MRATA1EN22A_LOCUS20747</name>
</gene>
<reference evidence="1" key="1">
    <citation type="submission" date="2023-05" db="EMBL/GenBank/DDBJ databases">
        <authorList>
            <consortium name="ELIXIR-Norway"/>
        </authorList>
    </citation>
    <scope>NUCLEOTIDE SEQUENCE</scope>
</reference>
<dbReference type="EMBL" id="OX596115">
    <property type="protein sequence ID" value="CAN0474875.1"/>
    <property type="molecule type" value="Genomic_DNA"/>
</dbReference>
<proteinExistence type="predicted"/>
<evidence type="ECO:0000313" key="1">
    <source>
        <dbReference type="EMBL" id="CAN0474875.1"/>
    </source>
</evidence>
<reference evidence="1" key="2">
    <citation type="submission" date="2025-03" db="EMBL/GenBank/DDBJ databases">
        <authorList>
            <consortium name="ELIXIR-Norway"/>
            <consortium name="Elixir Norway"/>
        </authorList>
    </citation>
    <scope>NUCLEOTIDE SEQUENCE</scope>
</reference>
<accession>A0AC59ZPB0</accession>
<name>A0AC59ZPB0_RANTA</name>
<organism evidence="1 2">
    <name type="scientific">Rangifer tarandus platyrhynchus</name>
    <name type="common">Svalbard reindeer</name>
    <dbReference type="NCBI Taxonomy" id="3082113"/>
    <lineage>
        <taxon>Eukaryota</taxon>
        <taxon>Metazoa</taxon>
        <taxon>Chordata</taxon>
        <taxon>Craniata</taxon>
        <taxon>Vertebrata</taxon>
        <taxon>Euteleostomi</taxon>
        <taxon>Mammalia</taxon>
        <taxon>Eutheria</taxon>
        <taxon>Laurasiatheria</taxon>
        <taxon>Artiodactyla</taxon>
        <taxon>Ruminantia</taxon>
        <taxon>Pecora</taxon>
        <taxon>Cervidae</taxon>
        <taxon>Odocoileinae</taxon>
        <taxon>Rangifer</taxon>
    </lineage>
</organism>
<evidence type="ECO:0000313" key="2">
    <source>
        <dbReference type="Proteomes" id="UP001162501"/>
    </source>
</evidence>
<sequence>MKKTLLRESWSLVLRLKSPIHSETKTDCIERQEKWFNLTAPPSPKRGLPKSVLLQRETGAQQGPAATREGGSPAEPLFLFRPPLHTPGIAEASARLSHWTPDWRDRGRGLVPAPAAQAVSPGEASLLCRTEWVTAQGRHQQAQQDPQSEPRAEGRSLPTQTCDIWKSLTTQMSRHRKAIMGNEKSAL</sequence>
<dbReference type="Proteomes" id="UP001162501">
    <property type="component" value="Chromosome 31"/>
</dbReference>
<protein>
    <submittedName>
        <fullName evidence="1">Uncharacterized protein</fullName>
    </submittedName>
</protein>